<feature type="region of interest" description="Disordered" evidence="1">
    <location>
        <begin position="277"/>
        <end position="419"/>
    </location>
</feature>
<reference evidence="2" key="1">
    <citation type="submission" date="2021-01" db="EMBL/GenBank/DDBJ databases">
        <authorList>
            <person name="Kaushik A."/>
        </authorList>
    </citation>
    <scope>NUCLEOTIDE SEQUENCE</scope>
    <source>
        <strain evidence="2">AG4-RS23</strain>
    </source>
</reference>
<feature type="compositionally biased region" description="Polar residues" evidence="1">
    <location>
        <begin position="187"/>
        <end position="204"/>
    </location>
</feature>
<name>A0A8H2X839_9AGAM</name>
<accession>A0A8H2X839</accession>
<feature type="region of interest" description="Disordered" evidence="1">
    <location>
        <begin position="186"/>
        <end position="223"/>
    </location>
</feature>
<feature type="compositionally biased region" description="Basic and acidic residues" evidence="1">
    <location>
        <begin position="586"/>
        <end position="610"/>
    </location>
</feature>
<protein>
    <recommendedName>
        <fullName evidence="4">Telomere replication protein EST3</fullName>
    </recommendedName>
</protein>
<dbReference type="AlphaFoldDB" id="A0A8H2X839"/>
<gene>
    <name evidence="2" type="ORF">RDB_LOCUS12480</name>
</gene>
<feature type="compositionally biased region" description="Polar residues" evidence="1">
    <location>
        <begin position="213"/>
        <end position="223"/>
    </location>
</feature>
<feature type="compositionally biased region" description="Polar residues" evidence="1">
    <location>
        <begin position="549"/>
        <end position="561"/>
    </location>
</feature>
<dbReference type="EMBL" id="CAJMWY010000173">
    <property type="protein sequence ID" value="CAE6420342.1"/>
    <property type="molecule type" value="Genomic_DNA"/>
</dbReference>
<feature type="compositionally biased region" description="Polar residues" evidence="1">
    <location>
        <begin position="815"/>
        <end position="830"/>
    </location>
</feature>
<sequence length="951" mass="104168">MSESLGKPWIESLVVDILVDHAHELPSPFKLQSRAQIVKFLTFRKDAGDGNQPKDRDTVLWAEITDGEWIMPARIANEATNKIEDEYNRSLTYYRRGFFTFKAAVSFDFVGAQPGKSQTKLSPLRNLFLDIAELQYISGGGPEAPVATRAVALQTPPVFHKWVQALNTGGQTLTNLQAQERAAHSAIRSSRLNSRRPNVTNASKRASKAPIKSSAQPITPKPSISNLATKREWQEGWFGKRSKLHEADFIPRSEGFEPTADQRAKIEAIIERIKLATPTHPYDPTSANGLSAPDRPSGASIRSSQIIRSSQVMSSTPLDTRPTGSQPIESQLRTPKAVEESIHSSSDAESNEEDSDSDHGAPVRSQQASRLAMSQASKAGHSKCHIPTPRPSDARADGIQEEDSEGVEDTSQSLEADDAVTEQVLSQAGAREEKRRLYLCQTLTRRTQVSASPKCDIPPRGIAKVYHPLNKTFRIRQKRPGVFQRRGGSQRPSPTLSSPSRPILDASHDESMNSESVGQMTSSAKQQGGQVEAQPSAAASLPSPPPEDSNGQMLMQQSEPTLSRRADETAILPLNLPHPRGASLQRDSKNGSNEEHAESFETRPSVDRLASRKRRLSQSQGDDTPHAQLPQELESSIDGRPVTKDKRRRLDDSNARIPANKNAPRQLSVARGEGPVNQPMGLPNTTNPTDLHNRADVIPHDHEAWANPTWMNNLPASKQVKLIPAKALRTAEARPLDKPHTRRIPRPSTGLRILPPPSHSPRTVERAPSLGFPPATASQFADADEDFRVANPKAEPLTPARPANKSVAPKPRISNIVQSTPIPGGQSTAAVTEHSKKSRASSGVLGNDTRVPTQVRKDTVRNGGRTSEGQAQKGDSNRPLTAHQSTPDNSLANSEARTDDSATQSVNNTTAPRPYLGGFQPSIKVDLPRKYQLTWEKWLEVTKDAYTFWLE</sequence>
<evidence type="ECO:0000313" key="3">
    <source>
        <dbReference type="Proteomes" id="UP000663861"/>
    </source>
</evidence>
<feature type="compositionally biased region" description="Polar residues" evidence="1">
    <location>
        <begin position="364"/>
        <end position="377"/>
    </location>
</feature>
<feature type="compositionally biased region" description="Low complexity" evidence="1">
    <location>
        <begin position="489"/>
        <end position="502"/>
    </location>
</feature>
<evidence type="ECO:0000313" key="2">
    <source>
        <dbReference type="EMBL" id="CAE6420342.1"/>
    </source>
</evidence>
<organism evidence="2 3">
    <name type="scientific">Rhizoctonia solani</name>
    <dbReference type="NCBI Taxonomy" id="456999"/>
    <lineage>
        <taxon>Eukaryota</taxon>
        <taxon>Fungi</taxon>
        <taxon>Dikarya</taxon>
        <taxon>Basidiomycota</taxon>
        <taxon>Agaricomycotina</taxon>
        <taxon>Agaricomycetes</taxon>
        <taxon>Cantharellales</taxon>
        <taxon>Ceratobasidiaceae</taxon>
        <taxon>Rhizoctonia</taxon>
    </lineage>
</organism>
<dbReference type="Proteomes" id="UP000663861">
    <property type="component" value="Unassembled WGS sequence"/>
</dbReference>
<feature type="compositionally biased region" description="Polar residues" evidence="1">
    <location>
        <begin position="864"/>
        <end position="911"/>
    </location>
</feature>
<evidence type="ECO:0008006" key="4">
    <source>
        <dbReference type="Google" id="ProtNLM"/>
    </source>
</evidence>
<feature type="compositionally biased region" description="Polar residues" evidence="1">
    <location>
        <begin position="316"/>
        <end position="333"/>
    </location>
</feature>
<feature type="region of interest" description="Disordered" evidence="1">
    <location>
        <begin position="792"/>
        <end position="922"/>
    </location>
</feature>
<feature type="compositionally biased region" description="Basic and acidic residues" evidence="1">
    <location>
        <begin position="641"/>
        <end position="654"/>
    </location>
</feature>
<evidence type="ECO:0000256" key="1">
    <source>
        <dbReference type="SAM" id="MobiDB-lite"/>
    </source>
</evidence>
<feature type="region of interest" description="Disordered" evidence="1">
    <location>
        <begin position="733"/>
        <end position="777"/>
    </location>
</feature>
<feature type="compositionally biased region" description="Acidic residues" evidence="1">
    <location>
        <begin position="399"/>
        <end position="408"/>
    </location>
</feature>
<feature type="compositionally biased region" description="Low complexity" evidence="1">
    <location>
        <begin position="300"/>
        <end position="315"/>
    </location>
</feature>
<comment type="caution">
    <text evidence="2">The sequence shown here is derived from an EMBL/GenBank/DDBJ whole genome shotgun (WGS) entry which is preliminary data.</text>
</comment>
<proteinExistence type="predicted"/>
<feature type="compositionally biased region" description="Polar residues" evidence="1">
    <location>
        <begin position="513"/>
        <end position="529"/>
    </location>
</feature>
<feature type="region of interest" description="Disordered" evidence="1">
    <location>
        <begin position="469"/>
        <end position="694"/>
    </location>
</feature>